<sequence>MTAQPWTPDYDWGYGRENENQLLNMLVRITVTDGDETVCADLRRALREGFAHKTPAEGVPEGFGAYGGGASMLRFGAGSADEPVQIAICSGGQDAIDSVEMCTDAIWAMIERFADVIDVQWEYLPHTRSDV</sequence>
<gene>
    <name evidence="1" type="ORF">SAMN04489714_1981</name>
</gene>
<dbReference type="EMBL" id="LT629792">
    <property type="protein sequence ID" value="SDU07049.1"/>
    <property type="molecule type" value="Genomic_DNA"/>
</dbReference>
<proteinExistence type="predicted"/>
<reference evidence="1 2" key="1">
    <citation type="submission" date="2016-10" db="EMBL/GenBank/DDBJ databases">
        <authorList>
            <person name="Varghese N."/>
            <person name="Submissions S."/>
        </authorList>
    </citation>
    <scope>NUCLEOTIDE SEQUENCE [LARGE SCALE GENOMIC DNA]</scope>
    <source>
        <strain evidence="1 2">DSM 9169</strain>
    </source>
</reference>
<organism evidence="1 2">
    <name type="scientific">Schaalia radingae</name>
    <dbReference type="NCBI Taxonomy" id="131110"/>
    <lineage>
        <taxon>Bacteria</taxon>
        <taxon>Bacillati</taxon>
        <taxon>Actinomycetota</taxon>
        <taxon>Actinomycetes</taxon>
        <taxon>Actinomycetales</taxon>
        <taxon>Actinomycetaceae</taxon>
        <taxon>Schaalia</taxon>
    </lineage>
</organism>
<evidence type="ECO:0000313" key="1">
    <source>
        <dbReference type="EMBL" id="SDU07049.1"/>
    </source>
</evidence>
<evidence type="ECO:0000313" key="2">
    <source>
        <dbReference type="Proteomes" id="UP000198976"/>
    </source>
</evidence>
<accession>A0ABY0VBW5</accession>
<dbReference type="RefSeq" id="WP_092648925.1">
    <property type="nucleotide sequence ID" value="NZ_LT629792.1"/>
</dbReference>
<keyword evidence="2" id="KW-1185">Reference proteome</keyword>
<protein>
    <submittedName>
        <fullName evidence="1">Uncharacterized protein</fullName>
    </submittedName>
</protein>
<dbReference type="Proteomes" id="UP000198976">
    <property type="component" value="Chromosome I"/>
</dbReference>
<name>A0ABY0VBW5_9ACTO</name>